<gene>
    <name evidence="1" type="ORF">FCC1311_003842</name>
</gene>
<protein>
    <submittedName>
        <fullName evidence="1">ABC-type enterochelin transport system, periplasmic component</fullName>
    </submittedName>
</protein>
<name>A0A2R5FZI0_9STRA</name>
<comment type="caution">
    <text evidence="1">The sequence shown here is derived from an EMBL/GenBank/DDBJ whole genome shotgun (WGS) entry which is preliminary data.</text>
</comment>
<proteinExistence type="predicted"/>
<evidence type="ECO:0000313" key="2">
    <source>
        <dbReference type="Proteomes" id="UP000241890"/>
    </source>
</evidence>
<sequence>MGLGQTTTGAGKMPRHSFPVHFARYEVLRVYLMMMVLVVLGDMANAQYYSTSTTRACVCDSYDENVDYFPNKVEPSSDEGWSVEYFNSYKKVTDSTGNVTYLYLCGTPEPDVGSDEGAAVISIPVQRVSTSSSTNFAYFELLNQRDNLALYESYFGYVTGGCMIQAFADGLMLDLTNSANAAPVDVRFLSAYDASSEVPVIVAKATSASTPLLGAEWIKFFSLFFNREEAANDIYSRIDARYECSAAEAAAAPETPVLAAFQIDATGSWSTAVDEDCTDLDNSTIVSSYAIREEGTIDYELMIDAGATMAFTLDTLTAANGGNSNNITLGMILEAAADADVILFESTFYSMKSDGCREKVKELFEQTAAGAAGNVYDYGKLISSDGGTSWFEGKSTQPDIALRDLISILYPDLLTDYERVYLRKAMGSDEEDETIASASDCEDVNAPLYSEWRESPCNDDSAEVDIVGVESVSAEDVCEDAPSAAVLGATPAAVLATAVLIIGTAVFGI</sequence>
<dbReference type="Proteomes" id="UP000241890">
    <property type="component" value="Unassembled WGS sequence"/>
</dbReference>
<dbReference type="PANTHER" id="PTHR38360:SF1">
    <property type="entry name" value="F12P19.7"/>
    <property type="match status" value="1"/>
</dbReference>
<dbReference type="OrthoDB" id="409848at2759"/>
<dbReference type="EMBL" id="BEYU01000004">
    <property type="protein sequence ID" value="GBG24166.1"/>
    <property type="molecule type" value="Genomic_DNA"/>
</dbReference>
<dbReference type="AlphaFoldDB" id="A0A2R5FZI0"/>
<evidence type="ECO:0000313" key="1">
    <source>
        <dbReference type="EMBL" id="GBG24166.1"/>
    </source>
</evidence>
<accession>A0A2R5FZI0</accession>
<dbReference type="PANTHER" id="PTHR38360">
    <property type="entry name" value="OS03G0120000 PROTEIN"/>
    <property type="match status" value="1"/>
</dbReference>
<dbReference type="Gene3D" id="3.40.50.1980">
    <property type="entry name" value="Nitrogenase molybdenum iron protein domain"/>
    <property type="match status" value="1"/>
</dbReference>
<dbReference type="InParanoid" id="A0A2R5FZI0"/>
<organism evidence="1 2">
    <name type="scientific">Hondaea fermentalgiana</name>
    <dbReference type="NCBI Taxonomy" id="2315210"/>
    <lineage>
        <taxon>Eukaryota</taxon>
        <taxon>Sar</taxon>
        <taxon>Stramenopiles</taxon>
        <taxon>Bigyra</taxon>
        <taxon>Labyrinthulomycetes</taxon>
        <taxon>Thraustochytrida</taxon>
        <taxon>Thraustochytriidae</taxon>
        <taxon>Hondaea</taxon>
    </lineage>
</organism>
<reference evidence="1 2" key="1">
    <citation type="submission" date="2017-12" db="EMBL/GenBank/DDBJ databases">
        <title>Sequencing, de novo assembly and annotation of complete genome of a new Thraustochytrid species, strain FCC1311.</title>
        <authorList>
            <person name="Sedici K."/>
            <person name="Godart F."/>
            <person name="Aiese Cigliano R."/>
            <person name="Sanseverino W."/>
            <person name="Barakat M."/>
            <person name="Ortet P."/>
            <person name="Marechal E."/>
            <person name="Cagnac O."/>
            <person name="Amato A."/>
        </authorList>
    </citation>
    <scope>NUCLEOTIDE SEQUENCE [LARGE SCALE GENOMIC DNA]</scope>
</reference>
<keyword evidence="2" id="KW-1185">Reference proteome</keyword>